<accession>A0A931AR36</accession>
<dbReference type="GO" id="GO:0030246">
    <property type="term" value="F:carbohydrate binding"/>
    <property type="evidence" value="ECO:0007669"/>
    <property type="project" value="UniProtKB-ARBA"/>
</dbReference>
<sequence>MKKLVALVVVMSFMLVAGFAGAAEAYDVGLAISTLDNPFFVDLADGAEEAAEELGVNLTVVDAGDDAATQMSSVEDLVIQGMDLIAINPVDGDAIVPAIEEADMMNIPVITVDRGAETDVAVHIASDNVEGGRMAAEYMAEMLNNEGRVIELEGIPGTSAARERGEGFNEVMDEIEGIEIIARQPADFNRAQGMSVMEDLLEAHENIDAVFAHNDEMALGAIEAIDAAGLTDEIMVVGFDAIGDALTAIEEGTLAATIAQQPHEMGRLTIEMAVQLLDGEEVDEFVPVPLELITQ</sequence>
<feature type="chain" id="PRO_5037265345" evidence="4">
    <location>
        <begin position="23"/>
        <end position="295"/>
    </location>
</feature>
<organism evidence="6 7">
    <name type="scientific">Halonatronomonas betaini</name>
    <dbReference type="NCBI Taxonomy" id="2778430"/>
    <lineage>
        <taxon>Bacteria</taxon>
        <taxon>Bacillati</taxon>
        <taxon>Bacillota</taxon>
        <taxon>Clostridia</taxon>
        <taxon>Halanaerobiales</taxon>
        <taxon>Halarsenatibacteraceae</taxon>
        <taxon>Halonatronomonas</taxon>
    </lineage>
</organism>
<feature type="domain" description="Periplasmic binding protein" evidence="5">
    <location>
        <begin position="28"/>
        <end position="281"/>
    </location>
</feature>
<dbReference type="Proteomes" id="UP000621436">
    <property type="component" value="Unassembled WGS sequence"/>
</dbReference>
<evidence type="ECO:0000313" key="7">
    <source>
        <dbReference type="Proteomes" id="UP000621436"/>
    </source>
</evidence>
<feature type="signal peptide" evidence="4">
    <location>
        <begin position="1"/>
        <end position="22"/>
    </location>
</feature>
<name>A0A931AR36_9FIRM</name>
<comment type="similarity">
    <text evidence="2">Belongs to the bacterial solute-binding protein 2 family.</text>
</comment>
<evidence type="ECO:0000313" key="6">
    <source>
        <dbReference type="EMBL" id="MBF8436952.1"/>
    </source>
</evidence>
<keyword evidence="3 4" id="KW-0732">Signal</keyword>
<dbReference type="RefSeq" id="WP_270453880.1">
    <property type="nucleotide sequence ID" value="NZ_JADPIE010000004.1"/>
</dbReference>
<dbReference type="GO" id="GO:0030313">
    <property type="term" value="C:cell envelope"/>
    <property type="evidence" value="ECO:0007669"/>
    <property type="project" value="UniProtKB-SubCell"/>
</dbReference>
<proteinExistence type="inferred from homology"/>
<dbReference type="AlphaFoldDB" id="A0A931AR36"/>
<dbReference type="CDD" id="cd06323">
    <property type="entry name" value="PBP1_ribose_binding"/>
    <property type="match status" value="1"/>
</dbReference>
<gene>
    <name evidence="6" type="ORF">I0Q91_07685</name>
</gene>
<evidence type="ECO:0000256" key="4">
    <source>
        <dbReference type="SAM" id="SignalP"/>
    </source>
</evidence>
<dbReference type="EMBL" id="JADPIE010000004">
    <property type="protein sequence ID" value="MBF8436952.1"/>
    <property type="molecule type" value="Genomic_DNA"/>
</dbReference>
<comment type="caution">
    <text evidence="6">The sequence shown here is derived from an EMBL/GenBank/DDBJ whole genome shotgun (WGS) entry which is preliminary data.</text>
</comment>
<comment type="subcellular location">
    <subcellularLocation>
        <location evidence="1">Cell envelope</location>
    </subcellularLocation>
</comment>
<reference evidence="6" key="1">
    <citation type="submission" date="2020-11" db="EMBL/GenBank/DDBJ databases">
        <title>Halonatronomonas betainensis gen. nov., sp. nov. a novel haloalkaliphilic representative of the family Halanaerobiacae capable of betaine degradation.</title>
        <authorList>
            <person name="Boltyanskaya Y."/>
            <person name="Kevbrin V."/>
            <person name="Detkova E."/>
            <person name="Grouzdev D.S."/>
            <person name="Koziaeva V."/>
            <person name="Zhilina T."/>
        </authorList>
    </citation>
    <scope>NUCLEOTIDE SEQUENCE</scope>
    <source>
        <strain evidence="6">Z-7014</strain>
    </source>
</reference>
<dbReference type="SUPFAM" id="SSF53822">
    <property type="entry name" value="Periplasmic binding protein-like I"/>
    <property type="match status" value="1"/>
</dbReference>
<evidence type="ECO:0000256" key="2">
    <source>
        <dbReference type="ARBA" id="ARBA00007639"/>
    </source>
</evidence>
<protein>
    <submittedName>
        <fullName evidence="6">D-ribose ABC transporter substrate-binding protein</fullName>
    </submittedName>
</protein>
<evidence type="ECO:0000256" key="3">
    <source>
        <dbReference type="ARBA" id="ARBA00022729"/>
    </source>
</evidence>
<dbReference type="InterPro" id="IPR025997">
    <property type="entry name" value="SBP_2_dom"/>
</dbReference>
<keyword evidence="7" id="KW-1185">Reference proteome</keyword>
<dbReference type="PANTHER" id="PTHR46847:SF1">
    <property type="entry name" value="D-ALLOSE-BINDING PERIPLASMIC PROTEIN-RELATED"/>
    <property type="match status" value="1"/>
</dbReference>
<dbReference type="PANTHER" id="PTHR46847">
    <property type="entry name" value="D-ALLOSE-BINDING PERIPLASMIC PROTEIN-RELATED"/>
    <property type="match status" value="1"/>
</dbReference>
<dbReference type="Pfam" id="PF13407">
    <property type="entry name" value="Peripla_BP_4"/>
    <property type="match status" value="1"/>
</dbReference>
<evidence type="ECO:0000259" key="5">
    <source>
        <dbReference type="Pfam" id="PF13407"/>
    </source>
</evidence>
<dbReference type="InterPro" id="IPR028082">
    <property type="entry name" value="Peripla_BP_I"/>
</dbReference>
<evidence type="ECO:0000256" key="1">
    <source>
        <dbReference type="ARBA" id="ARBA00004196"/>
    </source>
</evidence>
<dbReference type="Gene3D" id="3.40.50.2300">
    <property type="match status" value="2"/>
</dbReference>